<accession>A0AAW1HUC2</accession>
<organism evidence="1 2">
    <name type="scientific">Popillia japonica</name>
    <name type="common">Japanese beetle</name>
    <dbReference type="NCBI Taxonomy" id="7064"/>
    <lineage>
        <taxon>Eukaryota</taxon>
        <taxon>Metazoa</taxon>
        <taxon>Ecdysozoa</taxon>
        <taxon>Arthropoda</taxon>
        <taxon>Hexapoda</taxon>
        <taxon>Insecta</taxon>
        <taxon>Pterygota</taxon>
        <taxon>Neoptera</taxon>
        <taxon>Endopterygota</taxon>
        <taxon>Coleoptera</taxon>
        <taxon>Polyphaga</taxon>
        <taxon>Scarabaeiformia</taxon>
        <taxon>Scarabaeidae</taxon>
        <taxon>Rutelinae</taxon>
        <taxon>Popillia</taxon>
    </lineage>
</organism>
<comment type="caution">
    <text evidence="1">The sequence shown here is derived from an EMBL/GenBank/DDBJ whole genome shotgun (WGS) entry which is preliminary data.</text>
</comment>
<dbReference type="AlphaFoldDB" id="A0AAW1HUC2"/>
<reference evidence="1 2" key="1">
    <citation type="journal article" date="2024" name="BMC Genomics">
        <title>De novo assembly and annotation of Popillia japonica's genome with initial clues to its potential as an invasive pest.</title>
        <authorList>
            <person name="Cucini C."/>
            <person name="Boschi S."/>
            <person name="Funari R."/>
            <person name="Cardaioli E."/>
            <person name="Iannotti N."/>
            <person name="Marturano G."/>
            <person name="Paoli F."/>
            <person name="Bruttini M."/>
            <person name="Carapelli A."/>
            <person name="Frati F."/>
            <person name="Nardi F."/>
        </authorList>
    </citation>
    <scope>NUCLEOTIDE SEQUENCE [LARGE SCALE GENOMIC DNA]</scope>
    <source>
        <strain evidence="1">DMR45628</strain>
    </source>
</reference>
<sequence length="118" mass="13842">MNQNPLDFDIDECKEQWTIFTWINKALEMMGDPLDPRNADKVKHVIKDFKSGNALHPQESLLEHHWGFCTHYGPKLNMDQLFPTSFISDVKVKLFVNEVKRDEQFGSRMGHSTEHQVR</sequence>
<name>A0AAW1HUC2_POPJA</name>
<evidence type="ECO:0000313" key="2">
    <source>
        <dbReference type="Proteomes" id="UP001458880"/>
    </source>
</evidence>
<evidence type="ECO:0000313" key="1">
    <source>
        <dbReference type="EMBL" id="KAK9680234.1"/>
    </source>
</evidence>
<proteinExistence type="predicted"/>
<keyword evidence="2" id="KW-1185">Reference proteome</keyword>
<dbReference type="EMBL" id="JASPKY010000920">
    <property type="protein sequence ID" value="KAK9680234.1"/>
    <property type="molecule type" value="Genomic_DNA"/>
</dbReference>
<dbReference type="Proteomes" id="UP001458880">
    <property type="component" value="Unassembled WGS sequence"/>
</dbReference>
<protein>
    <submittedName>
        <fullName evidence="1">Uncharacterized protein</fullName>
    </submittedName>
</protein>
<gene>
    <name evidence="1" type="ORF">QE152_g39252</name>
</gene>